<dbReference type="InterPro" id="IPR017970">
    <property type="entry name" value="Homeobox_CS"/>
</dbReference>
<evidence type="ECO:0000256" key="9">
    <source>
        <dbReference type="SAM" id="MobiDB-lite"/>
    </source>
</evidence>
<comment type="subcellular location">
    <subcellularLocation>
        <location evidence="1 6 7">Nucleus</location>
    </subcellularLocation>
</comment>
<feature type="region of interest" description="Disordered" evidence="9">
    <location>
        <begin position="62"/>
        <end position="86"/>
    </location>
</feature>
<evidence type="ECO:0000256" key="6">
    <source>
        <dbReference type="PROSITE-ProRule" id="PRU00108"/>
    </source>
</evidence>
<dbReference type="OrthoDB" id="6159439at2759"/>
<dbReference type="EMBL" id="LC462024">
    <property type="protein sequence ID" value="BBI41247.1"/>
    <property type="molecule type" value="mRNA"/>
</dbReference>
<evidence type="ECO:0000256" key="3">
    <source>
        <dbReference type="ARBA" id="ARBA00023125"/>
    </source>
</evidence>
<organism evidence="11">
    <name type="scientific">Anneissia japonica</name>
    <dbReference type="NCBI Taxonomy" id="1529436"/>
    <lineage>
        <taxon>Eukaryota</taxon>
        <taxon>Metazoa</taxon>
        <taxon>Echinodermata</taxon>
        <taxon>Pelmatozoa</taxon>
        <taxon>Crinoidea</taxon>
        <taxon>Articulata</taxon>
        <taxon>Comatulida</taxon>
        <taxon>Comatulidae</taxon>
        <taxon>Comatulinae</taxon>
        <taxon>Anneissia</taxon>
    </lineage>
</organism>
<feature type="domain" description="Homeobox" evidence="10">
    <location>
        <begin position="155"/>
        <end position="215"/>
    </location>
</feature>
<dbReference type="InterPro" id="IPR020479">
    <property type="entry name" value="HD_metazoa"/>
</dbReference>
<dbReference type="PANTHER" id="PTHR45659">
    <property type="entry name" value="HOMEOBOX PROTEIN HOX"/>
    <property type="match status" value="1"/>
</dbReference>
<keyword evidence="5 6" id="KW-0539">Nucleus</keyword>
<keyword evidence="3 6" id="KW-0238">DNA-binding</keyword>
<sequence>MSSYFVHSLANGGYHHGTELQGQGRYLTEGAQHYQASTPPITVSNYSYNYNTQVDSSFYAMNRSSNLSNPPRLSHTPQTLPETTNSERFVPSQGGMANCHGVTPPRGCQTATEVKGSQNSPGIQQVSPGIQSPHNEHIYPWMRRVHSSTGISSIEPAKRSRTAYTRYQTLELEKEFHFNRYLTRRRRIEIAHSLGLTERQIKIWFQNRRMKWKKEHNVKSISQLMAQESSNTVDTPTAVQ</sequence>
<dbReference type="CDD" id="cd00086">
    <property type="entry name" value="homeodomain"/>
    <property type="match status" value="1"/>
</dbReference>
<dbReference type="GO" id="GO:0000981">
    <property type="term" value="F:DNA-binding transcription factor activity, RNA polymerase II-specific"/>
    <property type="evidence" value="ECO:0007669"/>
    <property type="project" value="InterPro"/>
</dbReference>
<dbReference type="Pfam" id="PF00046">
    <property type="entry name" value="Homeodomain"/>
    <property type="match status" value="1"/>
</dbReference>
<dbReference type="InterPro" id="IPR017995">
    <property type="entry name" value="Homeobox_antennapedia"/>
</dbReference>
<name>A0A510EAV7_9ECHI</name>
<dbReference type="PROSITE" id="PS50071">
    <property type="entry name" value="HOMEOBOX_2"/>
    <property type="match status" value="1"/>
</dbReference>
<proteinExistence type="evidence at transcript level"/>
<evidence type="ECO:0000313" key="11">
    <source>
        <dbReference type="EMBL" id="BBI41247.1"/>
    </source>
</evidence>
<dbReference type="GO" id="GO:0009952">
    <property type="term" value="P:anterior/posterior pattern specification"/>
    <property type="evidence" value="ECO:0007669"/>
    <property type="project" value="TreeGrafter"/>
</dbReference>
<dbReference type="PRINTS" id="PR00025">
    <property type="entry name" value="ANTENNAPEDIA"/>
</dbReference>
<dbReference type="InterPro" id="IPR001356">
    <property type="entry name" value="HD"/>
</dbReference>
<dbReference type="GO" id="GO:0000978">
    <property type="term" value="F:RNA polymerase II cis-regulatory region sequence-specific DNA binding"/>
    <property type="evidence" value="ECO:0007669"/>
    <property type="project" value="TreeGrafter"/>
</dbReference>
<gene>
    <name evidence="11" type="primary">hox5</name>
</gene>
<dbReference type="InterPro" id="IPR009057">
    <property type="entry name" value="Homeodomain-like_sf"/>
</dbReference>
<evidence type="ECO:0000256" key="4">
    <source>
        <dbReference type="ARBA" id="ARBA00023155"/>
    </source>
</evidence>
<dbReference type="PROSITE" id="PS00032">
    <property type="entry name" value="ANTENNAPEDIA"/>
    <property type="match status" value="1"/>
</dbReference>
<evidence type="ECO:0000256" key="2">
    <source>
        <dbReference type="ARBA" id="ARBA00022473"/>
    </source>
</evidence>
<dbReference type="PRINTS" id="PR00024">
    <property type="entry name" value="HOMEOBOX"/>
</dbReference>
<evidence type="ECO:0000256" key="1">
    <source>
        <dbReference type="ARBA" id="ARBA00004123"/>
    </source>
</evidence>
<evidence type="ECO:0000256" key="8">
    <source>
        <dbReference type="RuleBase" id="RU004442"/>
    </source>
</evidence>
<dbReference type="SUPFAM" id="SSF46689">
    <property type="entry name" value="Homeodomain-like"/>
    <property type="match status" value="1"/>
</dbReference>
<dbReference type="PROSITE" id="PS00027">
    <property type="entry name" value="HOMEOBOX_1"/>
    <property type="match status" value="1"/>
</dbReference>
<evidence type="ECO:0000256" key="5">
    <source>
        <dbReference type="ARBA" id="ARBA00023242"/>
    </source>
</evidence>
<reference evidence="11" key="1">
    <citation type="submission" date="2019-02" db="EMBL/GenBank/DDBJ databases">
        <title>Pentameral and neural expression of multiple hox genes in a feather star Anneissia japonica.</title>
        <authorList>
            <person name="Tsurugaya T."/>
            <person name="Omori A."/>
            <person name="Kurokawa D."/>
            <person name="Kondo M."/>
            <person name="Akasaka K."/>
        </authorList>
    </citation>
    <scope>NUCLEOTIDE SEQUENCE</scope>
</reference>
<dbReference type="PRINTS" id="PR00031">
    <property type="entry name" value="HTHREPRESSR"/>
</dbReference>
<protein>
    <submittedName>
        <fullName evidence="11">Transcription factor Hox5</fullName>
    </submittedName>
</protein>
<evidence type="ECO:0000256" key="7">
    <source>
        <dbReference type="RuleBase" id="RU000682"/>
    </source>
</evidence>
<accession>A0A510EAV7</accession>
<dbReference type="Gene3D" id="1.10.10.60">
    <property type="entry name" value="Homeodomain-like"/>
    <property type="match status" value="1"/>
</dbReference>
<dbReference type="InterPro" id="IPR050296">
    <property type="entry name" value="Antp_homeobox"/>
</dbReference>
<dbReference type="GO" id="GO:0005634">
    <property type="term" value="C:nucleus"/>
    <property type="evidence" value="ECO:0007669"/>
    <property type="project" value="UniProtKB-SubCell"/>
</dbReference>
<dbReference type="InterPro" id="IPR001827">
    <property type="entry name" value="Homeobox_Antennapedia_CS"/>
</dbReference>
<evidence type="ECO:0000259" key="10">
    <source>
        <dbReference type="PROSITE" id="PS50071"/>
    </source>
</evidence>
<dbReference type="SMART" id="SM00389">
    <property type="entry name" value="HOX"/>
    <property type="match status" value="1"/>
</dbReference>
<comment type="similarity">
    <text evidence="8">Belongs to the Antp homeobox family.</text>
</comment>
<keyword evidence="2" id="KW-0217">Developmental protein</keyword>
<keyword evidence="4 6" id="KW-0371">Homeobox</keyword>
<dbReference type="AlphaFoldDB" id="A0A510EAV7"/>
<dbReference type="InterPro" id="IPR000047">
    <property type="entry name" value="HTH_motif"/>
</dbReference>
<dbReference type="PANTHER" id="PTHR45659:SF4">
    <property type="entry name" value="HOMEOBOX PROTEIN ABDOMINAL-A"/>
    <property type="match status" value="1"/>
</dbReference>
<feature type="DNA-binding region" description="Homeobox" evidence="6">
    <location>
        <begin position="157"/>
        <end position="216"/>
    </location>
</feature>
<dbReference type="FunFam" id="1.10.10.60:FF:000055">
    <property type="entry name" value="Homeobox protein Hox-A5"/>
    <property type="match status" value="1"/>
</dbReference>